<sequence length="77" mass="8704">MRSAPSRLFRWNKKILRLRIGGVSRPTWGPEICVGAFSLFGAIHLVQIRPSVRPLSLRFAYKSEPILSVLVCQVCHS</sequence>
<evidence type="ECO:0000313" key="1">
    <source>
        <dbReference type="EMBL" id="BES92377.1"/>
    </source>
</evidence>
<proteinExistence type="predicted"/>
<accession>A0ABN7APP8</accession>
<dbReference type="Proteomes" id="UP001307889">
    <property type="component" value="Chromosome 3"/>
</dbReference>
<organism evidence="1 2">
    <name type="scientific">Nesidiocoris tenuis</name>
    <dbReference type="NCBI Taxonomy" id="355587"/>
    <lineage>
        <taxon>Eukaryota</taxon>
        <taxon>Metazoa</taxon>
        <taxon>Ecdysozoa</taxon>
        <taxon>Arthropoda</taxon>
        <taxon>Hexapoda</taxon>
        <taxon>Insecta</taxon>
        <taxon>Pterygota</taxon>
        <taxon>Neoptera</taxon>
        <taxon>Paraneoptera</taxon>
        <taxon>Hemiptera</taxon>
        <taxon>Heteroptera</taxon>
        <taxon>Panheteroptera</taxon>
        <taxon>Cimicomorpha</taxon>
        <taxon>Miridae</taxon>
        <taxon>Dicyphina</taxon>
        <taxon>Nesidiocoris</taxon>
    </lineage>
</organism>
<gene>
    <name evidence="1" type="ORF">NTJ_05186</name>
</gene>
<keyword evidence="2" id="KW-1185">Reference proteome</keyword>
<protein>
    <submittedName>
        <fullName evidence="1">Uncharacterized protein</fullName>
    </submittedName>
</protein>
<dbReference type="EMBL" id="AP028911">
    <property type="protein sequence ID" value="BES92377.1"/>
    <property type="molecule type" value="Genomic_DNA"/>
</dbReference>
<evidence type="ECO:0000313" key="2">
    <source>
        <dbReference type="Proteomes" id="UP001307889"/>
    </source>
</evidence>
<name>A0ABN7APP8_9HEMI</name>
<reference evidence="1 2" key="1">
    <citation type="submission" date="2023-09" db="EMBL/GenBank/DDBJ databases">
        <title>Nesidiocoris tenuis whole genome shotgun sequence.</title>
        <authorList>
            <person name="Shibata T."/>
            <person name="Shimoda M."/>
            <person name="Kobayashi T."/>
            <person name="Uehara T."/>
        </authorList>
    </citation>
    <scope>NUCLEOTIDE SEQUENCE [LARGE SCALE GENOMIC DNA]</scope>
    <source>
        <strain evidence="1 2">Japan</strain>
    </source>
</reference>